<dbReference type="PANTHER" id="PTHR24314">
    <property type="entry name" value="NON-SPECIFIC LIPID TRANSFER PROTEIN-RELATED"/>
    <property type="match status" value="1"/>
</dbReference>
<dbReference type="AlphaFoldDB" id="A0A3P3XIJ7"/>
<reference evidence="2" key="1">
    <citation type="submission" date="2017-02" db="EMBL/GenBank/DDBJ databases">
        <authorList>
            <person name="Regsiter A."/>
            <person name="William W."/>
        </authorList>
    </citation>
    <scope>NUCLEOTIDE SEQUENCE</scope>
    <source>
        <strain evidence="2">Bib</strain>
    </source>
</reference>
<dbReference type="PRINTS" id="PR00080">
    <property type="entry name" value="SDRFAMILY"/>
</dbReference>
<evidence type="ECO:0000313" key="2">
    <source>
        <dbReference type="EMBL" id="SLM12845.1"/>
    </source>
</evidence>
<dbReference type="InterPro" id="IPR002347">
    <property type="entry name" value="SDR_fam"/>
</dbReference>
<dbReference type="GO" id="GO:0034256">
    <property type="term" value="F:chlorophyll(ide) b reductase activity"/>
    <property type="evidence" value="ECO:0007669"/>
    <property type="project" value="TreeGrafter"/>
</dbReference>
<dbReference type="GO" id="GO:0010304">
    <property type="term" value="P:PSII associated light-harvesting complex II catabolic process"/>
    <property type="evidence" value="ECO:0007669"/>
    <property type="project" value="TreeGrafter"/>
</dbReference>
<dbReference type="Gene3D" id="3.40.50.720">
    <property type="entry name" value="NAD(P)-binding Rossmann-like Domain"/>
    <property type="match status" value="1"/>
</dbReference>
<accession>A0A3P3XIJ7</accession>
<dbReference type="SUPFAM" id="SSF51735">
    <property type="entry name" value="NAD(P)-binding Rossmann-fold domains"/>
    <property type="match status" value="1"/>
</dbReference>
<dbReference type="GO" id="GO:0015996">
    <property type="term" value="P:chlorophyll catabolic process"/>
    <property type="evidence" value="ECO:0007669"/>
    <property type="project" value="TreeGrafter"/>
</dbReference>
<evidence type="ECO:0000256" key="1">
    <source>
        <dbReference type="RuleBase" id="RU000363"/>
    </source>
</evidence>
<protein>
    <submittedName>
        <fullName evidence="2">NYC1 chlorophyll b reductase</fullName>
    </submittedName>
</protein>
<comment type="similarity">
    <text evidence="1">Belongs to the short-chain dehydrogenases/reductases (SDR) family.</text>
</comment>
<dbReference type="InterPro" id="IPR036291">
    <property type="entry name" value="NAD(P)-bd_dom_sf"/>
</dbReference>
<dbReference type="EMBL" id="FWDM01000019">
    <property type="protein sequence ID" value="SLM12845.1"/>
    <property type="molecule type" value="Genomic_DNA"/>
</dbReference>
<dbReference type="PRINTS" id="PR00081">
    <property type="entry name" value="GDHRDH"/>
</dbReference>
<sequence>MNIQDSKSLVVIITGGTRGIGRGLAKCFLERGASVVISGRIGEVVRRAVEELKAEVAGPGSALKSAEAVPVAGTECDVREFAQVQALWDYAISSFGRVDIWINNAGIGQPQSDIDELKPDLIRDIFGTNCTGALYGCKVAMTGMRAQGDGAIYNLEGLGSNGSIVRGMAAYGASKRALAYITDSMAKEAEGSGVIVGALRPGMVVTDLIIGEYAGKPEEWKKVRRIFNILSDRVETVAPWLVDQMLQNRRNGRRIVWLTGLKTMGRFLSAPFVKRSVYPEME</sequence>
<dbReference type="CDD" id="cd05233">
    <property type="entry name" value="SDR_c"/>
    <property type="match status" value="1"/>
</dbReference>
<dbReference type="InterPro" id="IPR052625">
    <property type="entry name" value="Chl_b_Red"/>
</dbReference>
<proteinExistence type="inferred from homology"/>
<gene>
    <name evidence="2" type="ORF">SPIROBIBN47_260078</name>
</gene>
<dbReference type="Pfam" id="PF00106">
    <property type="entry name" value="adh_short"/>
    <property type="match status" value="1"/>
</dbReference>
<dbReference type="PANTHER" id="PTHR24314:SF21">
    <property type="entry name" value="CHLOROPHYLL(IDE) B REDUCTASE NYC1, CHLOROPLASTIC-RELATED"/>
    <property type="match status" value="1"/>
</dbReference>
<dbReference type="InterPro" id="IPR020904">
    <property type="entry name" value="Sc_DH/Rdtase_CS"/>
</dbReference>
<name>A0A3P3XIJ7_9SPIR</name>
<organism evidence="2">
    <name type="scientific">uncultured spirochete</name>
    <dbReference type="NCBI Taxonomy" id="156406"/>
    <lineage>
        <taxon>Bacteria</taxon>
        <taxon>Pseudomonadati</taxon>
        <taxon>Spirochaetota</taxon>
        <taxon>Spirochaetia</taxon>
        <taxon>Spirochaetales</taxon>
        <taxon>environmental samples</taxon>
    </lineage>
</organism>
<dbReference type="PROSITE" id="PS00061">
    <property type="entry name" value="ADH_SHORT"/>
    <property type="match status" value="1"/>
</dbReference>